<feature type="transmembrane region" description="Helical" evidence="7">
    <location>
        <begin position="403"/>
        <end position="423"/>
    </location>
</feature>
<feature type="transmembrane region" description="Helical" evidence="7">
    <location>
        <begin position="153"/>
        <end position="178"/>
    </location>
</feature>
<feature type="transmembrane region" description="Helical" evidence="7">
    <location>
        <begin position="292"/>
        <end position="312"/>
    </location>
</feature>
<evidence type="ECO:0000256" key="5">
    <source>
        <dbReference type="ARBA" id="ARBA00023136"/>
    </source>
</evidence>
<feature type="region of interest" description="Disordered" evidence="6">
    <location>
        <begin position="1"/>
        <end position="26"/>
    </location>
</feature>
<dbReference type="InterPro" id="IPR036259">
    <property type="entry name" value="MFS_trans_sf"/>
</dbReference>
<dbReference type="KEGG" id="cfj:CFIO01_06412"/>
<dbReference type="SUPFAM" id="SSF103473">
    <property type="entry name" value="MFS general substrate transporter"/>
    <property type="match status" value="1"/>
</dbReference>
<evidence type="ECO:0000313" key="9">
    <source>
        <dbReference type="Proteomes" id="UP000020467"/>
    </source>
</evidence>
<keyword evidence="4 7" id="KW-1133">Transmembrane helix</keyword>
<dbReference type="GO" id="GO:0016020">
    <property type="term" value="C:membrane"/>
    <property type="evidence" value="ECO:0007669"/>
    <property type="project" value="UniProtKB-SubCell"/>
</dbReference>
<dbReference type="OrthoDB" id="2250022at2759"/>
<keyword evidence="2" id="KW-0813">Transport</keyword>
<evidence type="ECO:0000256" key="1">
    <source>
        <dbReference type="ARBA" id="ARBA00004141"/>
    </source>
</evidence>
<dbReference type="PANTHER" id="PTHR43791:SF62">
    <property type="entry name" value="MAJOR FACILITATOR SUPERFAMILY (MFS) PROFILE DOMAIN-CONTAINING PROTEIN"/>
    <property type="match status" value="1"/>
</dbReference>
<feature type="transmembrane region" description="Helical" evidence="7">
    <location>
        <begin position="468"/>
        <end position="489"/>
    </location>
</feature>
<dbReference type="Pfam" id="PF07690">
    <property type="entry name" value="MFS_1"/>
    <property type="match status" value="1"/>
</dbReference>
<comment type="caution">
    <text evidence="8">The sequence shown here is derived from an EMBL/GenBank/DDBJ whole genome shotgun (WGS) entry which is preliminary data.</text>
</comment>
<dbReference type="InterPro" id="IPR011701">
    <property type="entry name" value="MFS"/>
</dbReference>
<keyword evidence="3 7" id="KW-0812">Transmembrane</keyword>
<evidence type="ECO:0000256" key="4">
    <source>
        <dbReference type="ARBA" id="ARBA00022989"/>
    </source>
</evidence>
<dbReference type="AlphaFoldDB" id="A0A010QQY7"/>
<feature type="transmembrane region" description="Helical" evidence="7">
    <location>
        <begin position="345"/>
        <end position="364"/>
    </location>
</feature>
<dbReference type="FunFam" id="1.20.1250.20:FF:000013">
    <property type="entry name" value="MFS general substrate transporter"/>
    <property type="match status" value="1"/>
</dbReference>
<dbReference type="EMBL" id="JARH01000575">
    <property type="protein sequence ID" value="EXF79090.1"/>
    <property type="molecule type" value="Genomic_DNA"/>
</dbReference>
<evidence type="ECO:0000256" key="2">
    <source>
        <dbReference type="ARBA" id="ARBA00022448"/>
    </source>
</evidence>
<organism evidence="8 9">
    <name type="scientific">Colletotrichum fioriniae PJ7</name>
    <dbReference type="NCBI Taxonomy" id="1445577"/>
    <lineage>
        <taxon>Eukaryota</taxon>
        <taxon>Fungi</taxon>
        <taxon>Dikarya</taxon>
        <taxon>Ascomycota</taxon>
        <taxon>Pezizomycotina</taxon>
        <taxon>Sordariomycetes</taxon>
        <taxon>Hypocreomycetidae</taxon>
        <taxon>Glomerellales</taxon>
        <taxon>Glomerellaceae</taxon>
        <taxon>Colletotrichum</taxon>
        <taxon>Colletotrichum acutatum species complex</taxon>
    </lineage>
</organism>
<keyword evidence="9" id="KW-1185">Reference proteome</keyword>
<gene>
    <name evidence="8" type="ORF">CFIO01_06412</name>
</gene>
<proteinExistence type="predicted"/>
<accession>A0A010QQY7</accession>
<feature type="transmembrane region" description="Helical" evidence="7">
    <location>
        <begin position="222"/>
        <end position="245"/>
    </location>
</feature>
<dbReference type="HOGENOM" id="CLU_001265_0_6_1"/>
<evidence type="ECO:0000256" key="7">
    <source>
        <dbReference type="SAM" id="Phobius"/>
    </source>
</evidence>
<dbReference type="Gene3D" id="1.20.1250.20">
    <property type="entry name" value="MFS general substrate transporter like domains"/>
    <property type="match status" value="2"/>
</dbReference>
<feature type="transmembrane region" description="Helical" evidence="7">
    <location>
        <begin position="376"/>
        <end position="397"/>
    </location>
</feature>
<dbReference type="eggNOG" id="KOG2533">
    <property type="taxonomic scope" value="Eukaryota"/>
</dbReference>
<evidence type="ECO:0000256" key="6">
    <source>
        <dbReference type="SAM" id="MobiDB-lite"/>
    </source>
</evidence>
<feature type="transmembrane region" description="Helical" evidence="7">
    <location>
        <begin position="190"/>
        <end position="210"/>
    </location>
</feature>
<feature type="transmembrane region" description="Helical" evidence="7">
    <location>
        <begin position="435"/>
        <end position="456"/>
    </location>
</feature>
<dbReference type="FunFam" id="1.20.1250.20:FF:000057">
    <property type="entry name" value="MFS general substrate transporter"/>
    <property type="match status" value="1"/>
</dbReference>
<feature type="compositionally biased region" description="Basic and acidic residues" evidence="6">
    <location>
        <begin position="1"/>
        <end position="15"/>
    </location>
</feature>
<reference evidence="8 9" key="1">
    <citation type="submission" date="2014-02" db="EMBL/GenBank/DDBJ databases">
        <title>The genome sequence of Colletotrichum fioriniae PJ7.</title>
        <authorList>
            <person name="Baroncelli R."/>
            <person name="Thon M.R."/>
        </authorList>
    </citation>
    <scope>NUCLEOTIDE SEQUENCE [LARGE SCALE GENOMIC DNA]</scope>
    <source>
        <strain evidence="8 9">PJ7</strain>
    </source>
</reference>
<comment type="subcellular location">
    <subcellularLocation>
        <location evidence="1">Membrane</location>
        <topology evidence="1">Multi-pass membrane protein</topology>
    </subcellularLocation>
</comment>
<protein>
    <submittedName>
        <fullName evidence="8">Vitamin H transporter</fullName>
    </submittedName>
</protein>
<evidence type="ECO:0000256" key="3">
    <source>
        <dbReference type="ARBA" id="ARBA00022692"/>
    </source>
</evidence>
<evidence type="ECO:0000313" key="8">
    <source>
        <dbReference type="EMBL" id="EXF79090.1"/>
    </source>
</evidence>
<dbReference type="PANTHER" id="PTHR43791">
    <property type="entry name" value="PERMEASE-RELATED"/>
    <property type="match status" value="1"/>
</dbReference>
<keyword evidence="5 7" id="KW-0472">Membrane</keyword>
<feature type="transmembrane region" description="Helical" evidence="7">
    <location>
        <begin position="127"/>
        <end position="147"/>
    </location>
</feature>
<dbReference type="GO" id="GO:0022857">
    <property type="term" value="F:transmembrane transporter activity"/>
    <property type="evidence" value="ECO:0007669"/>
    <property type="project" value="InterPro"/>
</dbReference>
<dbReference type="Proteomes" id="UP000020467">
    <property type="component" value="Unassembled WGS sequence"/>
</dbReference>
<name>A0A010QQY7_9PEZI</name>
<sequence length="505" mass="55785">MAHEKKQDLDLESKPNDNFVEMSTEDEKGGVLQPGADYSGAVAKTSAEEIALVRKLDFRIMPTLWCMYFLNYLDRNAIAQARLDGLEKDLGLQGSQYNTCISILFVGYLLMQIPSNMLMSSKHVRPSVYMAICMMAWALVSGCTALAKNYTHLVIVRFFLGVTEAPFYPGAIYMLSIFYTRKEIATRLSILYSGNIFATSFSGLIAAAVFNTIDGNHGLKGWQWLFIIEACLTFGVAVIGIFTLADSPLTTRWLKPEERQLAHDRMLRDTVGVEESKGAKAGFMQAVRDPRLWLLCFIQNMHLVSPTMLHIANKRGYSNKDEKSACSFNNFFPTVVGSLGFNDTITLVLTCPPYLISGIFGYLVGISSGKYNERTWHITACMGMAIVGFVISCATLNTPARYISCFLFASGAYAVNSCILGWVSATLGSTQEKKAVSLSIVNVIANASYIYTAYLYPKSDGPRYLTAMSSNAAFAFACIAGTWALRFWLVSTNKKMGVSGTKYAY</sequence>